<dbReference type="EMBL" id="NVQR01000028">
    <property type="protein sequence ID" value="PCH63025.1"/>
    <property type="molecule type" value="Genomic_DNA"/>
</dbReference>
<comment type="caution">
    <text evidence="2">The sequence shown here is derived from an EMBL/GenBank/DDBJ whole genome shotgun (WGS) entry which is preliminary data.</text>
</comment>
<evidence type="ECO:0000313" key="3">
    <source>
        <dbReference type="Proteomes" id="UP000218172"/>
    </source>
</evidence>
<feature type="chain" id="PRO_5012765764" evidence="1">
    <location>
        <begin position="24"/>
        <end position="333"/>
    </location>
</feature>
<accession>A0A2A4MSE8</accession>
<gene>
    <name evidence="2" type="ORF">COC19_01855</name>
</gene>
<organism evidence="2 3">
    <name type="scientific">SAR86 cluster bacterium</name>
    <dbReference type="NCBI Taxonomy" id="2030880"/>
    <lineage>
        <taxon>Bacteria</taxon>
        <taxon>Pseudomonadati</taxon>
        <taxon>Pseudomonadota</taxon>
        <taxon>Gammaproteobacteria</taxon>
        <taxon>SAR86 cluster</taxon>
    </lineage>
</organism>
<reference evidence="3" key="1">
    <citation type="submission" date="2017-08" db="EMBL/GenBank/DDBJ databases">
        <title>A dynamic microbial community with high functional redundancy inhabits the cold, oxic subseafloor aquifer.</title>
        <authorList>
            <person name="Tully B.J."/>
            <person name="Wheat C.G."/>
            <person name="Glazer B.T."/>
            <person name="Huber J.A."/>
        </authorList>
    </citation>
    <scope>NUCLEOTIDE SEQUENCE [LARGE SCALE GENOMIC DNA]</scope>
</reference>
<evidence type="ECO:0000256" key="1">
    <source>
        <dbReference type="SAM" id="SignalP"/>
    </source>
</evidence>
<protein>
    <submittedName>
        <fullName evidence="2">Uncharacterized protein</fullName>
    </submittedName>
</protein>
<keyword evidence="1" id="KW-0732">Signal</keyword>
<dbReference type="Proteomes" id="UP000218172">
    <property type="component" value="Unassembled WGS sequence"/>
</dbReference>
<proteinExistence type="predicted"/>
<evidence type="ECO:0000313" key="2">
    <source>
        <dbReference type="EMBL" id="PCH63025.1"/>
    </source>
</evidence>
<dbReference type="AlphaFoldDB" id="A0A2A4MSE8"/>
<name>A0A2A4MSE8_9GAMM</name>
<sequence>MKTPFLRVISPLALMLAMSSLSAQDWQMPRTPEGQPDLQGIWTNATQTPLQRPEEFGNKGFLTEAEANDQSQSWKNRIERASLPSDADRAPPTDGNTAAGYNSFWVDRGTDVIEINGEYRTSIIVDPANGRIPYVEGFKSNALSSQLRGIAGVNPYDGHELRPLGERCLLSFGSSSGPPMLPVMYNNNYQIVQTADYVMIEVEMVHDVRIIPLDKERNGNDMNKWMGDSVGYFEDDVLVVETRNFHDFQSYRGSSQELTIIERFELIEEDKIKYSFTMHDPQSFQRDWTGEIAMNRRPAGDRMYEYACHEGNYAFPGILGGARRLESEARLEQ</sequence>
<feature type="signal peptide" evidence="1">
    <location>
        <begin position="1"/>
        <end position="23"/>
    </location>
</feature>